<dbReference type="EMBL" id="AGYR01000002">
    <property type="protein sequence ID" value="ENZ19981.1"/>
    <property type="molecule type" value="Genomic_DNA"/>
</dbReference>
<evidence type="ECO:0000313" key="10">
    <source>
        <dbReference type="Proteomes" id="UP000013085"/>
    </source>
</evidence>
<evidence type="ECO:0008006" key="11">
    <source>
        <dbReference type="Google" id="ProtNLM"/>
    </source>
</evidence>
<dbReference type="InterPro" id="IPR044068">
    <property type="entry name" value="CB"/>
</dbReference>
<keyword evidence="5" id="KW-0233">DNA recombination</keyword>
<dbReference type="PANTHER" id="PTHR30349:SF81">
    <property type="entry name" value="TYROSINE RECOMBINASE XERC"/>
    <property type="match status" value="1"/>
</dbReference>
<protein>
    <recommendedName>
        <fullName evidence="11">Integrase</fullName>
    </recommendedName>
</protein>
<feature type="domain" description="Tyr recombinase" evidence="7">
    <location>
        <begin position="121"/>
        <end position="310"/>
    </location>
</feature>
<dbReference type="InterPro" id="IPR050090">
    <property type="entry name" value="Tyrosine_recombinase_XerCD"/>
</dbReference>
<evidence type="ECO:0000259" key="7">
    <source>
        <dbReference type="PROSITE" id="PS51898"/>
    </source>
</evidence>
<comment type="similarity">
    <text evidence="2">Belongs to the 'phage' integrase family.</text>
</comment>
<dbReference type="InterPro" id="IPR011010">
    <property type="entry name" value="DNA_brk_join_enz"/>
</dbReference>
<keyword evidence="4 6" id="KW-0238">DNA-binding</keyword>
<dbReference type="PROSITE" id="PS51898">
    <property type="entry name" value="TYR_RECOMBINASE"/>
    <property type="match status" value="1"/>
</dbReference>
<gene>
    <name evidence="9" type="ORF">HMPREF1090_00402</name>
</gene>
<dbReference type="Gene3D" id="1.10.443.10">
    <property type="entry name" value="Intergrase catalytic core"/>
    <property type="match status" value="1"/>
</dbReference>
<dbReference type="InterPro" id="IPR010998">
    <property type="entry name" value="Integrase_recombinase_N"/>
</dbReference>
<name>A0A0E2HHE7_9FIRM</name>
<evidence type="ECO:0000256" key="5">
    <source>
        <dbReference type="ARBA" id="ARBA00023172"/>
    </source>
</evidence>
<dbReference type="RefSeq" id="WP_002593296.1">
    <property type="nucleotide sequence ID" value="NZ_KB850976.1"/>
</dbReference>
<accession>A0A0E2HHE7</accession>
<evidence type="ECO:0000313" key="9">
    <source>
        <dbReference type="EMBL" id="ENZ19981.1"/>
    </source>
</evidence>
<reference evidence="9 10" key="1">
    <citation type="submission" date="2013-01" db="EMBL/GenBank/DDBJ databases">
        <title>The Genome Sequence of Clostridium clostridioforme 90A8.</title>
        <authorList>
            <consortium name="The Broad Institute Genome Sequencing Platform"/>
            <person name="Earl A."/>
            <person name="Ward D."/>
            <person name="Feldgarden M."/>
            <person name="Gevers D."/>
            <person name="Courvalin P."/>
            <person name="Lambert T."/>
            <person name="Walker B."/>
            <person name="Young S.K."/>
            <person name="Zeng Q."/>
            <person name="Gargeya S."/>
            <person name="Fitzgerald M."/>
            <person name="Haas B."/>
            <person name="Abouelleil A."/>
            <person name="Alvarado L."/>
            <person name="Arachchi H.M."/>
            <person name="Berlin A.M."/>
            <person name="Chapman S.B."/>
            <person name="Dewar J."/>
            <person name="Goldberg J."/>
            <person name="Griggs A."/>
            <person name="Gujja S."/>
            <person name="Hansen M."/>
            <person name="Howarth C."/>
            <person name="Imamovic A."/>
            <person name="Larimer J."/>
            <person name="McCowan C."/>
            <person name="Murphy C."/>
            <person name="Neiman D."/>
            <person name="Pearson M."/>
            <person name="Priest M."/>
            <person name="Roberts A."/>
            <person name="Saif S."/>
            <person name="Shea T."/>
            <person name="Sisk P."/>
            <person name="Sykes S."/>
            <person name="Wortman J."/>
            <person name="Nusbaum C."/>
            <person name="Birren B."/>
        </authorList>
    </citation>
    <scope>NUCLEOTIDE SEQUENCE [LARGE SCALE GENOMIC DNA]</scope>
    <source>
        <strain evidence="9 10">90A8</strain>
    </source>
</reference>
<dbReference type="PANTHER" id="PTHR30349">
    <property type="entry name" value="PHAGE INTEGRASE-RELATED"/>
    <property type="match status" value="1"/>
</dbReference>
<feature type="domain" description="Core-binding (CB)" evidence="8">
    <location>
        <begin position="4"/>
        <end position="97"/>
    </location>
</feature>
<keyword evidence="3" id="KW-0229">DNA integration</keyword>
<dbReference type="PATRIC" id="fig|999408.3.peg.440"/>
<dbReference type="Proteomes" id="UP000013085">
    <property type="component" value="Unassembled WGS sequence"/>
</dbReference>
<proteinExistence type="inferred from homology"/>
<dbReference type="PROSITE" id="PS51900">
    <property type="entry name" value="CB"/>
    <property type="match status" value="1"/>
</dbReference>
<dbReference type="Pfam" id="PF02899">
    <property type="entry name" value="Phage_int_SAM_1"/>
    <property type="match status" value="1"/>
</dbReference>
<organism evidence="9 10">
    <name type="scientific">[Clostridium] clostridioforme 90A8</name>
    <dbReference type="NCBI Taxonomy" id="999408"/>
    <lineage>
        <taxon>Bacteria</taxon>
        <taxon>Bacillati</taxon>
        <taxon>Bacillota</taxon>
        <taxon>Clostridia</taxon>
        <taxon>Lachnospirales</taxon>
        <taxon>Lachnospiraceae</taxon>
        <taxon>Enterocloster</taxon>
    </lineage>
</organism>
<dbReference type="Pfam" id="PF00589">
    <property type="entry name" value="Phage_integrase"/>
    <property type="match status" value="1"/>
</dbReference>
<dbReference type="InterPro" id="IPR004107">
    <property type="entry name" value="Integrase_SAM-like_N"/>
</dbReference>
<dbReference type="Gene3D" id="1.10.150.130">
    <property type="match status" value="1"/>
</dbReference>
<comment type="caution">
    <text evidence="9">The sequence shown here is derived from an EMBL/GenBank/DDBJ whole genome shotgun (WGS) entry which is preliminary data.</text>
</comment>
<evidence type="ECO:0000256" key="6">
    <source>
        <dbReference type="PROSITE-ProRule" id="PRU01248"/>
    </source>
</evidence>
<evidence type="ECO:0000256" key="3">
    <source>
        <dbReference type="ARBA" id="ARBA00022908"/>
    </source>
</evidence>
<comment type="function">
    <text evidence="1">Site-specific tyrosine recombinase, which acts by catalyzing the cutting and rejoining of the recombining DNA molecules.</text>
</comment>
<dbReference type="AlphaFoldDB" id="A0A0E2HHE7"/>
<evidence type="ECO:0000256" key="2">
    <source>
        <dbReference type="ARBA" id="ARBA00008857"/>
    </source>
</evidence>
<dbReference type="HOGENOM" id="CLU_027562_9_1_9"/>
<sequence length="337" mass="38463">MKETDFARYLTQFLSTYLPGQVGSKRNTQLAYRDSFSLFLRYCRDQENLSPEKLTIAKIDRELILRFLQWLEDERNCKAATRNQRLAAIHSFFSFLMVEEPQYMQQSQKILAIPMKKTDKPPLMYLPLDSIRGLLEQPDRTTIQGKRDAVLLSLLYDTGARVQELVDLKVCDIALNDTVTIILTGKGGKSRIVPVMKPTGELLKQYMEGSGLTSPVYGRNPLFTNRGNQPLTRAGVTYILKKYAAQAQAMGVKDISAEITPHWLRHSKAMHLLQSGVNLVYIRDLLGHSDISTTEIYARADEKMKRKALLEAYDSPASDELPTWKKDKDLLDWLKSL</sequence>
<dbReference type="GO" id="GO:0015074">
    <property type="term" value="P:DNA integration"/>
    <property type="evidence" value="ECO:0007669"/>
    <property type="project" value="UniProtKB-KW"/>
</dbReference>
<dbReference type="InterPro" id="IPR002104">
    <property type="entry name" value="Integrase_catalytic"/>
</dbReference>
<dbReference type="GO" id="GO:0006310">
    <property type="term" value="P:DNA recombination"/>
    <property type="evidence" value="ECO:0007669"/>
    <property type="project" value="UniProtKB-KW"/>
</dbReference>
<evidence type="ECO:0000256" key="1">
    <source>
        <dbReference type="ARBA" id="ARBA00003283"/>
    </source>
</evidence>
<dbReference type="GO" id="GO:0003677">
    <property type="term" value="F:DNA binding"/>
    <property type="evidence" value="ECO:0007669"/>
    <property type="project" value="UniProtKB-UniRule"/>
</dbReference>
<dbReference type="SUPFAM" id="SSF56349">
    <property type="entry name" value="DNA breaking-rejoining enzymes"/>
    <property type="match status" value="1"/>
</dbReference>
<dbReference type="InterPro" id="IPR013762">
    <property type="entry name" value="Integrase-like_cat_sf"/>
</dbReference>
<evidence type="ECO:0000256" key="4">
    <source>
        <dbReference type="ARBA" id="ARBA00023125"/>
    </source>
</evidence>
<evidence type="ECO:0000259" key="8">
    <source>
        <dbReference type="PROSITE" id="PS51900"/>
    </source>
</evidence>